<dbReference type="OrthoDB" id="9805017at2"/>
<dbReference type="Pfam" id="PF17164">
    <property type="entry name" value="DUF5122"/>
    <property type="match status" value="4"/>
</dbReference>
<dbReference type="InterPro" id="IPR013431">
    <property type="entry name" value="Delta_60_rpt"/>
</dbReference>
<name>A0A5E7FW07_PSEFL</name>
<organism evidence="1 2">
    <name type="scientific">Pseudomonas fluorescens</name>
    <dbReference type="NCBI Taxonomy" id="294"/>
    <lineage>
        <taxon>Bacteria</taxon>
        <taxon>Pseudomonadati</taxon>
        <taxon>Pseudomonadota</taxon>
        <taxon>Gammaproteobacteria</taxon>
        <taxon>Pseudomonadales</taxon>
        <taxon>Pseudomonadaceae</taxon>
        <taxon>Pseudomonas</taxon>
    </lineage>
</organism>
<evidence type="ECO:0000313" key="2">
    <source>
        <dbReference type="Proteomes" id="UP000379480"/>
    </source>
</evidence>
<sequence length="429" mass="45791">MTTDKTLPPRAAGYLDPGFGEQHDGKVILSFPNVRDTSGECIAEGPDGRIYVGGAVDAEVNEHIHKAGLACLRNDGTPDPEFGSNGFVIVPFAPTQDAHVRQILFLKHEGEDKILLCGVNTKNSENLLARLHADGRLDKKFGDNGCLTIQLPSTLVESPGLPPAQVVTASDSGSGHCTLADGKIYVVTEIYMPIWIATVAVLIRLNNDGSLDTSFNNTGYVAVTNQHGGNSIINDVLVQNEKITVCGALNGNGMVARLKDDGTFDEEFAIKGFALLAGSELTFEKLTQHSEKGILAAGWGSSYQGVLACFTENGQLEPTFNGGKVLFQSFGERSKVLFYGVGQAHGKTIASGRLTQPGNRPEFVVARYLSTGMPDLDFGNGKGWNSTRFEKHFTVANAMALQKDGKVLVVGDSTSLSEAALIARFLNDA</sequence>
<evidence type="ECO:0008006" key="3">
    <source>
        <dbReference type="Google" id="ProtNLM"/>
    </source>
</evidence>
<dbReference type="Proteomes" id="UP000379480">
    <property type="component" value="Unassembled WGS sequence"/>
</dbReference>
<dbReference type="NCBIfam" id="TIGR02608">
    <property type="entry name" value="delta_60_rpt"/>
    <property type="match status" value="6"/>
</dbReference>
<evidence type="ECO:0000313" key="1">
    <source>
        <dbReference type="EMBL" id="VVO43496.1"/>
    </source>
</evidence>
<reference evidence="1 2" key="1">
    <citation type="submission" date="2019-09" db="EMBL/GenBank/DDBJ databases">
        <authorList>
            <person name="Chandra G."/>
            <person name="Truman W A."/>
        </authorList>
    </citation>
    <scope>NUCLEOTIDE SEQUENCE [LARGE SCALE GENOMIC DNA]</scope>
    <source>
        <strain evidence="1">PS723</strain>
    </source>
</reference>
<dbReference type="SUPFAM" id="SSF63829">
    <property type="entry name" value="Calcium-dependent phosphotriesterase"/>
    <property type="match status" value="1"/>
</dbReference>
<accession>A0A5E7FW07</accession>
<dbReference type="EMBL" id="CABVHY010000051">
    <property type="protein sequence ID" value="VVO43496.1"/>
    <property type="molecule type" value="Genomic_DNA"/>
</dbReference>
<proteinExistence type="predicted"/>
<gene>
    <name evidence="1" type="ORF">PS723_06189</name>
</gene>
<protein>
    <recommendedName>
        <fullName evidence="3">Delta-60 repeat domain-containing protein</fullName>
    </recommendedName>
</protein>
<dbReference type="RefSeq" id="WP_150807358.1">
    <property type="nucleotide sequence ID" value="NZ_CABVHY010000051.1"/>
</dbReference>
<dbReference type="Gene3D" id="2.80.10.50">
    <property type="match status" value="3"/>
</dbReference>
<dbReference type="AlphaFoldDB" id="A0A5E7FW07"/>